<evidence type="ECO:0008006" key="4">
    <source>
        <dbReference type="Google" id="ProtNLM"/>
    </source>
</evidence>
<name>A0A2V5HK11_ASPV1</name>
<dbReference type="OMA" id="CMATNAT"/>
<sequence length="452" mass="51448">MPTLPPALKSLSLRKLRRTNAINVFLTSALLWLIAYTFCRLRFWRDPHSAFFNDRYVYEWRYSLYREREGRRLITNHNTLAENSSSYTGAGSNPLICAAFLTVRREEENYLEASVGSLLEGLTPLERRALFLNVIFVDTDPSQHPSWGQNWVHRLADHVGSYQNISMDQFHHLQDLEKARNFYEKGVFKPLTICFHLNDYIHALKACMATNATYLAMFEDDSIVADGWKAKTLKGVSDIARIQTPKHVDNNHPWVYLRLFFTETALSWTSADFAYRNMGWIFIGASLSLLAALMAVRRAYPSSHAYLDYPSVGVISFVSLPALIGLVFMVGKYSLMSLSGVVETNAHGCCTQGLVFPRDQVDALIAHLTEVKAGQTDSIIEEYADAKGLTRYALAPQQLQHVGLKSSRDNLEINTRSTWAFRFEENKPADLRKEHENLLRDVDIARLLDGHS</sequence>
<feature type="transmembrane region" description="Helical" evidence="1">
    <location>
        <begin position="312"/>
        <end position="330"/>
    </location>
</feature>
<keyword evidence="1" id="KW-0472">Membrane</keyword>
<evidence type="ECO:0000313" key="2">
    <source>
        <dbReference type="EMBL" id="PYI24739.1"/>
    </source>
</evidence>
<dbReference type="GO" id="GO:0006506">
    <property type="term" value="P:GPI anchor biosynthetic process"/>
    <property type="evidence" value="ECO:0007669"/>
    <property type="project" value="InterPro"/>
</dbReference>
<dbReference type="AlphaFoldDB" id="A0A2V5HK11"/>
<proteinExistence type="predicted"/>
<dbReference type="CDD" id="cd22189">
    <property type="entry name" value="PGAP4-like_fungal"/>
    <property type="match status" value="1"/>
</dbReference>
<protein>
    <recommendedName>
        <fullName evidence="4">Integral membrane protein</fullName>
    </recommendedName>
</protein>
<keyword evidence="1" id="KW-1133">Transmembrane helix</keyword>
<reference evidence="2 3" key="1">
    <citation type="submission" date="2018-02" db="EMBL/GenBank/DDBJ databases">
        <title>The genomes of Aspergillus section Nigri reveals drivers in fungal speciation.</title>
        <authorList>
            <consortium name="DOE Joint Genome Institute"/>
            <person name="Vesth T.C."/>
            <person name="Nybo J."/>
            <person name="Theobald S."/>
            <person name="Brandl J."/>
            <person name="Frisvad J.C."/>
            <person name="Nielsen K.F."/>
            <person name="Lyhne E.K."/>
            <person name="Kogle M.E."/>
            <person name="Kuo A."/>
            <person name="Riley R."/>
            <person name="Clum A."/>
            <person name="Nolan M."/>
            <person name="Lipzen A."/>
            <person name="Salamov A."/>
            <person name="Henrissat B."/>
            <person name="Wiebenga A."/>
            <person name="De vries R.P."/>
            <person name="Grigoriev I.V."/>
            <person name="Mortensen U.H."/>
            <person name="Andersen M.R."/>
            <person name="Baker S.E."/>
        </authorList>
    </citation>
    <scope>NUCLEOTIDE SEQUENCE [LARGE SCALE GENOMIC DNA]</scope>
    <source>
        <strain evidence="2 3">CBS 115571</strain>
    </source>
</reference>
<dbReference type="InterPro" id="IPR029675">
    <property type="entry name" value="PGAP4"/>
</dbReference>
<dbReference type="EMBL" id="KZ825101">
    <property type="protein sequence ID" value="PYI24739.1"/>
    <property type="molecule type" value="Genomic_DNA"/>
</dbReference>
<gene>
    <name evidence="2" type="ORF">BO99DRAFT_478288</name>
</gene>
<accession>A0A2V5HK11</accession>
<dbReference type="PANTHER" id="PTHR31410:SF1">
    <property type="entry name" value="POST-GPI ATTACHMENT TO PROTEINS FACTOR 4"/>
    <property type="match status" value="1"/>
</dbReference>
<feature type="transmembrane region" description="Helical" evidence="1">
    <location>
        <begin position="20"/>
        <end position="39"/>
    </location>
</feature>
<feature type="transmembrane region" description="Helical" evidence="1">
    <location>
        <begin position="280"/>
        <end position="300"/>
    </location>
</feature>
<organism evidence="2 3">
    <name type="scientific">Aspergillus violaceofuscus (strain CBS 115571)</name>
    <dbReference type="NCBI Taxonomy" id="1450538"/>
    <lineage>
        <taxon>Eukaryota</taxon>
        <taxon>Fungi</taxon>
        <taxon>Dikarya</taxon>
        <taxon>Ascomycota</taxon>
        <taxon>Pezizomycotina</taxon>
        <taxon>Eurotiomycetes</taxon>
        <taxon>Eurotiomycetidae</taxon>
        <taxon>Eurotiales</taxon>
        <taxon>Aspergillaceae</taxon>
        <taxon>Aspergillus</taxon>
    </lineage>
</organism>
<evidence type="ECO:0000256" key="1">
    <source>
        <dbReference type="SAM" id="Phobius"/>
    </source>
</evidence>
<dbReference type="PANTHER" id="PTHR31410">
    <property type="entry name" value="TRANSMEMBRANE PROTEIN 246"/>
    <property type="match status" value="1"/>
</dbReference>
<dbReference type="GO" id="GO:0016757">
    <property type="term" value="F:glycosyltransferase activity"/>
    <property type="evidence" value="ECO:0007669"/>
    <property type="project" value="InterPro"/>
</dbReference>
<keyword evidence="3" id="KW-1185">Reference proteome</keyword>
<keyword evidence="1" id="KW-0812">Transmembrane</keyword>
<dbReference type="GO" id="GO:0000139">
    <property type="term" value="C:Golgi membrane"/>
    <property type="evidence" value="ECO:0007669"/>
    <property type="project" value="InterPro"/>
</dbReference>
<dbReference type="Proteomes" id="UP000249829">
    <property type="component" value="Unassembled WGS sequence"/>
</dbReference>
<evidence type="ECO:0000313" key="3">
    <source>
        <dbReference type="Proteomes" id="UP000249829"/>
    </source>
</evidence>